<organism evidence="1">
    <name type="scientific">Zea mays</name>
    <name type="common">Maize</name>
    <dbReference type="NCBI Taxonomy" id="4577"/>
    <lineage>
        <taxon>Eukaryota</taxon>
        <taxon>Viridiplantae</taxon>
        <taxon>Streptophyta</taxon>
        <taxon>Embryophyta</taxon>
        <taxon>Tracheophyta</taxon>
        <taxon>Spermatophyta</taxon>
        <taxon>Magnoliopsida</taxon>
        <taxon>Liliopsida</taxon>
        <taxon>Poales</taxon>
        <taxon>Poaceae</taxon>
        <taxon>PACMAD clade</taxon>
        <taxon>Panicoideae</taxon>
        <taxon>Andropogonodae</taxon>
        <taxon>Andropogoneae</taxon>
        <taxon>Tripsacinae</taxon>
        <taxon>Zea</taxon>
    </lineage>
</organism>
<name>C0P4G9_MAIZE</name>
<evidence type="ECO:0000313" key="1">
    <source>
        <dbReference type="EMBL" id="ACN27885.1"/>
    </source>
</evidence>
<reference evidence="1" key="1">
    <citation type="journal article" date="2009" name="PLoS Genet.">
        <title>Sequencing, mapping, and analysis of 27,455 maize full-length cDNAs.</title>
        <authorList>
            <person name="Soderlund C."/>
            <person name="Descour A."/>
            <person name="Kudrna D."/>
            <person name="Bomhoff M."/>
            <person name="Boyd L."/>
            <person name="Currie J."/>
            <person name="Angelova A."/>
            <person name="Collura K."/>
            <person name="Wissotski M."/>
            <person name="Ashley E."/>
            <person name="Morrow D."/>
            <person name="Fernandes J."/>
            <person name="Walbot V."/>
            <person name="Yu Y."/>
        </authorList>
    </citation>
    <scope>NUCLEOTIDE SEQUENCE</scope>
    <source>
        <strain evidence="1">B73</strain>
    </source>
</reference>
<proteinExistence type="evidence at transcript level"/>
<reference evidence="1" key="2">
    <citation type="submission" date="2012-06" db="EMBL/GenBank/DDBJ databases">
        <authorList>
            <person name="Yu Y."/>
            <person name="Currie J."/>
            <person name="Lomeli R."/>
            <person name="Angelova A."/>
            <person name="Collura K."/>
            <person name="Wissotski M."/>
            <person name="Campos D."/>
            <person name="Kudrna D."/>
            <person name="Golser W."/>
            <person name="Ashely E."/>
            <person name="Descour A."/>
            <person name="Fernandes J."/>
            <person name="Soderlund C."/>
            <person name="Walbot V."/>
        </authorList>
    </citation>
    <scope>NUCLEOTIDE SEQUENCE</scope>
    <source>
        <strain evidence="1">B73</strain>
    </source>
</reference>
<dbReference type="AlphaFoldDB" id="C0P4G9"/>
<accession>C0P4G9</accession>
<protein>
    <submittedName>
        <fullName evidence="1">Uncharacterized protein</fullName>
    </submittedName>
</protein>
<sequence>MRVGMNQLYVVHNGLAPQQRCLLQRKIRHYKSMYASLFDSRHEVSHTTFQNWIIVCEKNNGARKLRCNPLQHLYDRIKCSAFLKRPCCRSLNNWPISQWIRVWYANLYNIRTAGIENLQCFRCGYQVRITSSYERDECTLALLPEVGEGLGDGELAGRSAAVGHGRGCVHHSTRQRATSERCLCGVRSSRRGGGLGGGGR</sequence>
<dbReference type="EMBL" id="BT063188">
    <property type="protein sequence ID" value="ACN27885.1"/>
    <property type="molecule type" value="mRNA"/>
</dbReference>